<dbReference type="Proteomes" id="UP001628281">
    <property type="component" value="Unassembled WGS sequence"/>
</dbReference>
<dbReference type="SMART" id="SM00834">
    <property type="entry name" value="CxxC_CXXC_SSSS"/>
    <property type="match status" value="1"/>
</dbReference>
<dbReference type="Pfam" id="PF09723">
    <property type="entry name" value="Zn_ribbon_8"/>
    <property type="match status" value="1"/>
</dbReference>
<feature type="region of interest" description="Disordered" evidence="1">
    <location>
        <begin position="107"/>
        <end position="131"/>
    </location>
</feature>
<feature type="compositionally biased region" description="Basic residues" evidence="1">
    <location>
        <begin position="1"/>
        <end position="10"/>
    </location>
</feature>
<reference evidence="3 4" key="1">
    <citation type="submission" date="2024-11" db="EMBL/GenBank/DDBJ databases">
        <title>Draft genome sequences of two bacteria associated to sugarcane roots in Colombia.</title>
        <authorList>
            <person name="Pardo-Diaz S."/>
            <person name="Masmela-Mendoza J."/>
            <person name="Delgadillo-Duran P."/>
            <person name="Bautista E.J."/>
            <person name="Rojas-Tapias D.F."/>
        </authorList>
    </citation>
    <scope>NUCLEOTIDE SEQUENCE [LARGE SCALE GENOMIC DNA]</scope>
    <source>
        <strain evidence="3 4">Ap18</strain>
    </source>
</reference>
<evidence type="ECO:0000313" key="4">
    <source>
        <dbReference type="Proteomes" id="UP001628281"/>
    </source>
</evidence>
<dbReference type="RefSeq" id="WP_407823324.1">
    <property type="nucleotide sequence ID" value="NZ_JBJLSN010000002.1"/>
</dbReference>
<feature type="region of interest" description="Disordered" evidence="1">
    <location>
        <begin position="1"/>
        <end position="55"/>
    </location>
</feature>
<accession>A0ABW8UZT6</accession>
<name>A0ABW8UZT6_9PROT</name>
<comment type="caution">
    <text evidence="3">The sequence shown here is derived from an EMBL/GenBank/DDBJ whole genome shotgun (WGS) entry which is preliminary data.</text>
</comment>
<keyword evidence="4" id="KW-1185">Reference proteome</keyword>
<evidence type="ECO:0000259" key="2">
    <source>
        <dbReference type="SMART" id="SM00834"/>
    </source>
</evidence>
<dbReference type="InterPro" id="IPR013429">
    <property type="entry name" value="Regulatory_FmdB_Zinc_ribbon"/>
</dbReference>
<gene>
    <name evidence="3" type="ORF">ACJ41P_01515</name>
</gene>
<evidence type="ECO:0000256" key="1">
    <source>
        <dbReference type="SAM" id="MobiDB-lite"/>
    </source>
</evidence>
<feature type="domain" description="Putative regulatory protein FmdB zinc ribbon" evidence="2">
    <location>
        <begin position="58"/>
        <end position="99"/>
    </location>
</feature>
<protein>
    <submittedName>
        <fullName evidence="3">FmdB family zinc ribbon protein</fullName>
    </submittedName>
</protein>
<proteinExistence type="predicted"/>
<evidence type="ECO:0000313" key="3">
    <source>
        <dbReference type="EMBL" id="MFL7899784.1"/>
    </source>
</evidence>
<dbReference type="EMBL" id="JBJLSN010000002">
    <property type="protein sequence ID" value="MFL7899784.1"/>
    <property type="molecule type" value="Genomic_DNA"/>
</dbReference>
<organism evidence="3 4">
    <name type="scientific">Azospirillum argentinense</name>
    <dbReference type="NCBI Taxonomy" id="2970906"/>
    <lineage>
        <taxon>Bacteria</taxon>
        <taxon>Pseudomonadati</taxon>
        <taxon>Pseudomonadota</taxon>
        <taxon>Alphaproteobacteria</taxon>
        <taxon>Rhodospirillales</taxon>
        <taxon>Azospirillaceae</taxon>
        <taxon>Azospirillum</taxon>
    </lineage>
</organism>
<dbReference type="NCBIfam" id="TIGR02605">
    <property type="entry name" value="CxxC_CxxC_SSSS"/>
    <property type="match status" value="1"/>
</dbReference>
<sequence length="166" mass="17347">MSCRCVRRRTPTSTSTRATMAGPRWSSNPPRDPPGRAGRRSPGLSAIPPDGPEREDVMPIYDYECEACGPFTAMRPMAQFRDPCACPECGAAAPRTCLSAPAIASSTPGGRIARDGAEPGATHPHRASAAHPAGCGCCVRRLPLPGVLSTGGRVFTSHGPVRRSGP</sequence>